<gene>
    <name evidence="1" type="ORF">MILVUS5_LOCUS21674</name>
</gene>
<comment type="caution">
    <text evidence="1">The sequence shown here is derived from an EMBL/GenBank/DDBJ whole genome shotgun (WGS) entry which is preliminary data.</text>
</comment>
<protein>
    <submittedName>
        <fullName evidence="1">Uncharacterized protein</fullName>
    </submittedName>
</protein>
<dbReference type="EMBL" id="CASHSV030000206">
    <property type="protein sequence ID" value="CAJ2654559.1"/>
    <property type="molecule type" value="Genomic_DNA"/>
</dbReference>
<dbReference type="Proteomes" id="UP001177021">
    <property type="component" value="Unassembled WGS sequence"/>
</dbReference>
<reference evidence="1" key="1">
    <citation type="submission" date="2023-10" db="EMBL/GenBank/DDBJ databases">
        <authorList>
            <person name="Rodriguez Cubillos JULIANA M."/>
            <person name="De Vega J."/>
        </authorList>
    </citation>
    <scope>NUCLEOTIDE SEQUENCE</scope>
</reference>
<proteinExistence type="predicted"/>
<evidence type="ECO:0000313" key="2">
    <source>
        <dbReference type="Proteomes" id="UP001177021"/>
    </source>
</evidence>
<accession>A0ACB0KB53</accession>
<sequence length="83" mass="9304">MLELRSGARRSKRLGQSLLRTELAGELEVEEELVLMQASKLLLSFSFSATFLLKFINSLTSNLSFSLLQFPPFPLHTKFGIAS</sequence>
<name>A0ACB0KB53_TRIPR</name>
<keyword evidence="2" id="KW-1185">Reference proteome</keyword>
<evidence type="ECO:0000313" key="1">
    <source>
        <dbReference type="EMBL" id="CAJ2654559.1"/>
    </source>
</evidence>
<organism evidence="1 2">
    <name type="scientific">Trifolium pratense</name>
    <name type="common">Red clover</name>
    <dbReference type="NCBI Taxonomy" id="57577"/>
    <lineage>
        <taxon>Eukaryota</taxon>
        <taxon>Viridiplantae</taxon>
        <taxon>Streptophyta</taxon>
        <taxon>Embryophyta</taxon>
        <taxon>Tracheophyta</taxon>
        <taxon>Spermatophyta</taxon>
        <taxon>Magnoliopsida</taxon>
        <taxon>eudicotyledons</taxon>
        <taxon>Gunneridae</taxon>
        <taxon>Pentapetalae</taxon>
        <taxon>rosids</taxon>
        <taxon>fabids</taxon>
        <taxon>Fabales</taxon>
        <taxon>Fabaceae</taxon>
        <taxon>Papilionoideae</taxon>
        <taxon>50 kb inversion clade</taxon>
        <taxon>NPAAA clade</taxon>
        <taxon>Hologalegina</taxon>
        <taxon>IRL clade</taxon>
        <taxon>Trifolieae</taxon>
        <taxon>Trifolium</taxon>
    </lineage>
</organism>